<dbReference type="EMBL" id="CM002239">
    <property type="protein sequence ID" value="ESA43008.1"/>
    <property type="molecule type" value="Genomic_DNA"/>
</dbReference>
<dbReference type="KEGG" id="ncr:NCU16852"/>
<sequence>MRTWCANSFNASHNGFCRRPQFISAFSAWNEYTRIYTTESGNLEVTLANCQCPNSLLIFHHLELMRAAPSQRGRRYSQDQSQRRSYPETERGAAGKNYRRCVTGDLFQLPSETGSFKRLGALLHESQLFFSWSCYLNHPRLPRRALASMAL</sequence>
<feature type="region of interest" description="Disordered" evidence="1">
    <location>
        <begin position="70"/>
        <end position="93"/>
    </location>
</feature>
<organism evidence="2 3">
    <name type="scientific">Neurospora crassa (strain ATCC 24698 / 74-OR23-1A / CBS 708.71 / DSM 1257 / FGSC 987)</name>
    <dbReference type="NCBI Taxonomy" id="367110"/>
    <lineage>
        <taxon>Eukaryota</taxon>
        <taxon>Fungi</taxon>
        <taxon>Dikarya</taxon>
        <taxon>Ascomycota</taxon>
        <taxon>Pezizomycotina</taxon>
        <taxon>Sordariomycetes</taxon>
        <taxon>Sordariomycetidae</taxon>
        <taxon>Sordariales</taxon>
        <taxon>Sordariaceae</taxon>
        <taxon>Neurospora</taxon>
    </lineage>
</organism>
<dbReference type="InParanoid" id="V5IMI9"/>
<keyword evidence="3" id="KW-1185">Reference proteome</keyword>
<dbReference type="GeneID" id="23569689"/>
<proteinExistence type="predicted"/>
<gene>
    <name evidence="2" type="ORF">NCU16852</name>
</gene>
<evidence type="ECO:0000313" key="2">
    <source>
        <dbReference type="EMBL" id="ESA43008.1"/>
    </source>
</evidence>
<dbReference type="AlphaFoldDB" id="V5IMI9"/>
<protein>
    <submittedName>
        <fullName evidence="2">Uncharacterized protein</fullName>
    </submittedName>
</protein>
<dbReference type="RefSeq" id="XP_011394426.1">
    <property type="nucleotide sequence ID" value="XM_011396124.1"/>
</dbReference>
<dbReference type="VEuPathDB" id="FungiDB:NCU16852"/>
<dbReference type="OrthoDB" id="10455429at2759"/>
<name>V5IMI9_NEUCR</name>
<dbReference type="Proteomes" id="UP000001805">
    <property type="component" value="Chromosome 4, Linkage Group IV"/>
</dbReference>
<accession>V5IMI9</accession>
<reference evidence="2 3" key="1">
    <citation type="journal article" date="2003" name="Nature">
        <title>The genome sequence of the filamentous fungus Neurospora crassa.</title>
        <authorList>
            <person name="Galagan J.E."/>
            <person name="Calvo S.E."/>
            <person name="Borkovich K.A."/>
            <person name="Selker E.U."/>
            <person name="Read N.D."/>
            <person name="Jaffe D."/>
            <person name="FitzHugh W."/>
            <person name="Ma L.J."/>
            <person name="Smirnov S."/>
            <person name="Purcell S."/>
            <person name="Rehman B."/>
            <person name="Elkins T."/>
            <person name="Engels R."/>
            <person name="Wang S."/>
            <person name="Nielsen C.B."/>
            <person name="Butler J."/>
            <person name="Endrizzi M."/>
            <person name="Qui D."/>
            <person name="Ianakiev P."/>
            <person name="Bell-Pedersen D."/>
            <person name="Nelson M.A."/>
            <person name="Werner-Washburne M."/>
            <person name="Selitrennikoff C.P."/>
            <person name="Kinsey J.A."/>
            <person name="Braun E.L."/>
            <person name="Zelter A."/>
            <person name="Schulte U."/>
            <person name="Kothe G.O."/>
            <person name="Jedd G."/>
            <person name="Mewes W."/>
            <person name="Staben C."/>
            <person name="Marcotte E."/>
            <person name="Greenberg D."/>
            <person name="Roy A."/>
            <person name="Foley K."/>
            <person name="Naylor J."/>
            <person name="Stange-Thomann N."/>
            <person name="Barrett R."/>
            <person name="Gnerre S."/>
            <person name="Kamal M."/>
            <person name="Kamvysselis M."/>
            <person name="Mauceli E."/>
            <person name="Bielke C."/>
            <person name="Rudd S."/>
            <person name="Frishman D."/>
            <person name="Krystofova S."/>
            <person name="Rasmussen C."/>
            <person name="Metzenberg R.L."/>
            <person name="Perkins D.D."/>
            <person name="Kroken S."/>
            <person name="Cogoni C."/>
            <person name="Macino G."/>
            <person name="Catcheside D."/>
            <person name="Li W."/>
            <person name="Pratt R.J."/>
            <person name="Osmani S.A."/>
            <person name="DeSouza C.P."/>
            <person name="Glass L."/>
            <person name="Orbach M.J."/>
            <person name="Berglund J.A."/>
            <person name="Voelker R."/>
            <person name="Yarden O."/>
            <person name="Plamann M."/>
            <person name="Seiler S."/>
            <person name="Dunlap J."/>
            <person name="Radford A."/>
            <person name="Aramayo R."/>
            <person name="Natvig D.O."/>
            <person name="Alex L.A."/>
            <person name="Mannhaupt G."/>
            <person name="Ebbole D.J."/>
            <person name="Freitag M."/>
            <person name="Paulsen I."/>
            <person name="Sachs M.S."/>
            <person name="Lander E.S."/>
            <person name="Nusbaum C."/>
            <person name="Birren B."/>
        </authorList>
    </citation>
    <scope>NUCLEOTIDE SEQUENCE [LARGE SCALE GENOMIC DNA]</scope>
    <source>
        <strain evidence="3">ATCC 24698 / 74-OR23-1A / CBS 708.71 / DSM 1257 / FGSC 987</strain>
    </source>
</reference>
<feature type="compositionally biased region" description="Basic and acidic residues" evidence="1">
    <location>
        <begin position="81"/>
        <end position="93"/>
    </location>
</feature>
<evidence type="ECO:0000256" key="1">
    <source>
        <dbReference type="SAM" id="MobiDB-lite"/>
    </source>
</evidence>
<evidence type="ECO:0000313" key="3">
    <source>
        <dbReference type="Proteomes" id="UP000001805"/>
    </source>
</evidence>